<evidence type="ECO:0000313" key="3">
    <source>
        <dbReference type="Proteomes" id="UP000051682"/>
    </source>
</evidence>
<accession>A0A0Q3K8Y2</accession>
<evidence type="ECO:0000313" key="2">
    <source>
        <dbReference type="EMBL" id="KQK26091.1"/>
    </source>
</evidence>
<dbReference type="InterPro" id="IPR000157">
    <property type="entry name" value="TIR_dom"/>
</dbReference>
<dbReference type="Gene3D" id="3.40.50.10140">
    <property type="entry name" value="Toll/interleukin-1 receptor homology (TIR) domain"/>
    <property type="match status" value="1"/>
</dbReference>
<keyword evidence="3" id="KW-1185">Reference proteome</keyword>
<protein>
    <recommendedName>
        <fullName evidence="1">TIR domain-containing protein</fullName>
    </recommendedName>
</protein>
<dbReference type="GO" id="GO:0007165">
    <property type="term" value="P:signal transduction"/>
    <property type="evidence" value="ECO:0007669"/>
    <property type="project" value="InterPro"/>
</dbReference>
<dbReference type="SUPFAM" id="SSF52200">
    <property type="entry name" value="Toll/Interleukin receptor TIR domain"/>
    <property type="match status" value="1"/>
</dbReference>
<dbReference type="STRING" id="452084.AR438_10950"/>
<proteinExistence type="predicted"/>
<dbReference type="AlphaFoldDB" id="A0A0Q3K8Y2"/>
<evidence type="ECO:0000259" key="1">
    <source>
        <dbReference type="Pfam" id="PF13676"/>
    </source>
</evidence>
<dbReference type="EMBL" id="LLYZ01000005">
    <property type="protein sequence ID" value="KQK26091.1"/>
    <property type="molecule type" value="Genomic_DNA"/>
</dbReference>
<dbReference type="RefSeq" id="WP_056015133.1">
    <property type="nucleotide sequence ID" value="NZ_LLYZ01000005.1"/>
</dbReference>
<organism evidence="2 3">
    <name type="scientific">Chryseobacterium aquaticum</name>
    <dbReference type="NCBI Taxonomy" id="452084"/>
    <lineage>
        <taxon>Bacteria</taxon>
        <taxon>Pseudomonadati</taxon>
        <taxon>Bacteroidota</taxon>
        <taxon>Flavobacteriia</taxon>
        <taxon>Flavobacteriales</taxon>
        <taxon>Weeksellaceae</taxon>
        <taxon>Chryseobacterium group</taxon>
        <taxon>Chryseobacterium</taxon>
    </lineage>
</organism>
<sequence>MPLFTSEYLKRQSSETLIIESKKTFSTKNSNQQFDIFLSHSFLDRYEVYGLYRELTSMGFSVYVDWIVDSDLDRTNVTKATAELIRNRMRNSKSLLLAISTNAAISKWMPWELGYVDGNTRKCAIVPVV</sequence>
<reference evidence="2 3" key="1">
    <citation type="submission" date="2015-10" db="EMBL/GenBank/DDBJ databases">
        <title>Chryseobacterium aquaticum genome.</title>
        <authorList>
            <person name="Newman J.D."/>
            <person name="Ferguson M.B."/>
            <person name="Miller J.R."/>
        </authorList>
    </citation>
    <scope>NUCLEOTIDE SEQUENCE [LARGE SCALE GENOMIC DNA]</scope>
    <source>
        <strain evidence="2 3">KCTC 12483</strain>
    </source>
</reference>
<dbReference type="Pfam" id="PF13676">
    <property type="entry name" value="TIR_2"/>
    <property type="match status" value="1"/>
</dbReference>
<comment type="caution">
    <text evidence="2">The sequence shown here is derived from an EMBL/GenBank/DDBJ whole genome shotgun (WGS) entry which is preliminary data.</text>
</comment>
<dbReference type="Proteomes" id="UP000051682">
    <property type="component" value="Unassembled WGS sequence"/>
</dbReference>
<dbReference type="InterPro" id="IPR035897">
    <property type="entry name" value="Toll_tir_struct_dom_sf"/>
</dbReference>
<name>A0A0Q3K8Y2_9FLAO</name>
<gene>
    <name evidence="2" type="ORF">AR438_10950</name>
</gene>
<feature type="domain" description="TIR" evidence="1">
    <location>
        <begin position="36"/>
        <end position="128"/>
    </location>
</feature>